<dbReference type="InterPro" id="IPR029044">
    <property type="entry name" value="Nucleotide-diphossugar_trans"/>
</dbReference>
<reference evidence="2 3" key="1">
    <citation type="submission" date="2020-05" db="EMBL/GenBank/DDBJ databases">
        <title>Azospirillum oleiclasticum sp. nov, a nitrogen-fixing and heavy crude oil-emulsifying bacterium isolated from the crude oil of Yumen Oilfield.</title>
        <authorList>
            <person name="Wu D."/>
            <person name="Cai M."/>
            <person name="Zhang X."/>
        </authorList>
    </citation>
    <scope>NUCLEOTIDE SEQUENCE [LARGE SCALE GENOMIC DNA]</scope>
    <source>
        <strain evidence="2 3">ROY-1-1-2</strain>
    </source>
</reference>
<dbReference type="Pfam" id="PF00535">
    <property type="entry name" value="Glycos_transf_2"/>
    <property type="match status" value="1"/>
</dbReference>
<dbReference type="PANTHER" id="PTHR43685">
    <property type="entry name" value="GLYCOSYLTRANSFERASE"/>
    <property type="match status" value="1"/>
</dbReference>
<keyword evidence="3" id="KW-1185">Reference proteome</keyword>
<dbReference type="PANTHER" id="PTHR43685:SF2">
    <property type="entry name" value="GLYCOSYLTRANSFERASE 2-LIKE DOMAIN-CONTAINING PROTEIN"/>
    <property type="match status" value="1"/>
</dbReference>
<dbReference type="InterPro" id="IPR001173">
    <property type="entry name" value="Glyco_trans_2-like"/>
</dbReference>
<dbReference type="Proteomes" id="UP000584642">
    <property type="component" value="Unassembled WGS sequence"/>
</dbReference>
<name>A0ABX2TJ28_9PROT</name>
<dbReference type="CDD" id="cd00761">
    <property type="entry name" value="Glyco_tranf_GTA_type"/>
    <property type="match status" value="1"/>
</dbReference>
<dbReference type="SUPFAM" id="SSF53448">
    <property type="entry name" value="Nucleotide-diphospho-sugar transferases"/>
    <property type="match status" value="1"/>
</dbReference>
<gene>
    <name evidence="2" type="ORF">HND93_30945</name>
</gene>
<accession>A0ABX2TJ28</accession>
<dbReference type="RefSeq" id="WP_180285917.1">
    <property type="nucleotide sequence ID" value="NZ_JABFDB010000035.1"/>
</dbReference>
<comment type="caution">
    <text evidence="2">The sequence shown here is derived from an EMBL/GenBank/DDBJ whole genome shotgun (WGS) entry which is preliminary data.</text>
</comment>
<sequence length="341" mass="37166">MPAIDVSVVIPAYNAADLVERAVRSALDQSDTAGGPALEVLPTLEVLVVDDASADGTAAVVERLAAADPRVRLLRQPANAGPSAARNRALQAARGDWVALLDADDRMAPDRLARLLDLATRTGADLVADNLMLCDGDGRETGAMVPSFLLAEPRRLTLAEFVALNEGGLDRRLRELPCFNMGFLKPMLRRAFLERHGLRYDERNRYAEDFMFAARALAAGGSWWLTPEAGYLYTVRPGTATHVQTAGDLGRIVAFDRRLLDDPAVGRDPAARSALEAHRRSVERRYHYRRFVDALKEKRFATARALLLESGTSAADVLRLGAWNLPIVLAKALRGGYRAGS</sequence>
<dbReference type="EMBL" id="JABFDB010000035">
    <property type="protein sequence ID" value="NYZ24144.1"/>
    <property type="molecule type" value="Genomic_DNA"/>
</dbReference>
<protein>
    <submittedName>
        <fullName evidence="2">Glycosyltransferase family 2 protein</fullName>
    </submittedName>
</protein>
<organism evidence="2 3">
    <name type="scientific">Azospirillum oleiclasticum</name>
    <dbReference type="NCBI Taxonomy" id="2735135"/>
    <lineage>
        <taxon>Bacteria</taxon>
        <taxon>Pseudomonadati</taxon>
        <taxon>Pseudomonadota</taxon>
        <taxon>Alphaproteobacteria</taxon>
        <taxon>Rhodospirillales</taxon>
        <taxon>Azospirillaceae</taxon>
        <taxon>Azospirillum</taxon>
    </lineage>
</organism>
<evidence type="ECO:0000313" key="2">
    <source>
        <dbReference type="EMBL" id="NYZ24144.1"/>
    </source>
</evidence>
<evidence type="ECO:0000313" key="3">
    <source>
        <dbReference type="Proteomes" id="UP000584642"/>
    </source>
</evidence>
<evidence type="ECO:0000259" key="1">
    <source>
        <dbReference type="Pfam" id="PF00535"/>
    </source>
</evidence>
<proteinExistence type="predicted"/>
<dbReference type="Gene3D" id="3.90.550.10">
    <property type="entry name" value="Spore Coat Polysaccharide Biosynthesis Protein SpsA, Chain A"/>
    <property type="match status" value="1"/>
</dbReference>
<feature type="domain" description="Glycosyltransferase 2-like" evidence="1">
    <location>
        <begin position="7"/>
        <end position="144"/>
    </location>
</feature>
<dbReference type="InterPro" id="IPR050834">
    <property type="entry name" value="Glycosyltransf_2"/>
</dbReference>